<evidence type="ECO:0000256" key="5">
    <source>
        <dbReference type="ARBA" id="ARBA00023180"/>
    </source>
</evidence>
<keyword evidence="8" id="KW-1185">Reference proteome</keyword>
<keyword evidence="3" id="KW-0964">Secreted</keyword>
<dbReference type="SUPFAM" id="SSF52833">
    <property type="entry name" value="Thioredoxin-like"/>
    <property type="match status" value="1"/>
</dbReference>
<evidence type="ECO:0000256" key="6">
    <source>
        <dbReference type="SAM" id="Phobius"/>
    </source>
</evidence>
<comment type="subcellular location">
    <subcellularLocation>
        <location evidence="1">Secreted</location>
    </subcellularLocation>
</comment>
<dbReference type="GO" id="GO:0005576">
    <property type="term" value="C:extracellular region"/>
    <property type="evidence" value="ECO:0007669"/>
    <property type="project" value="UniProtKB-SubCell"/>
</dbReference>
<dbReference type="Gene3D" id="3.40.30.10">
    <property type="entry name" value="Glutaredoxin"/>
    <property type="match status" value="1"/>
</dbReference>
<protein>
    <submittedName>
        <fullName evidence="7">Uncharacterized protein</fullName>
    </submittedName>
</protein>
<organism evidence="7 8">
    <name type="scientific">Mycoemilia scoparia</name>
    <dbReference type="NCBI Taxonomy" id="417184"/>
    <lineage>
        <taxon>Eukaryota</taxon>
        <taxon>Fungi</taxon>
        <taxon>Fungi incertae sedis</taxon>
        <taxon>Zoopagomycota</taxon>
        <taxon>Kickxellomycotina</taxon>
        <taxon>Kickxellomycetes</taxon>
        <taxon>Kickxellales</taxon>
        <taxon>Kickxellaceae</taxon>
        <taxon>Mycoemilia</taxon>
    </lineage>
</organism>
<proteinExistence type="inferred from homology"/>
<gene>
    <name evidence="7" type="ORF">H4219_001275</name>
</gene>
<keyword evidence="6" id="KW-0472">Membrane</keyword>
<comment type="caution">
    <text evidence="7">The sequence shown here is derived from an EMBL/GenBank/DDBJ whole genome shotgun (WGS) entry which is preliminary data.</text>
</comment>
<dbReference type="Pfam" id="PF03227">
    <property type="entry name" value="GILT"/>
    <property type="match status" value="1"/>
</dbReference>
<accession>A0A9W8A3R2</accession>
<dbReference type="EMBL" id="JANBPU010000013">
    <property type="protein sequence ID" value="KAJ1920438.1"/>
    <property type="molecule type" value="Genomic_DNA"/>
</dbReference>
<evidence type="ECO:0000256" key="3">
    <source>
        <dbReference type="ARBA" id="ARBA00022525"/>
    </source>
</evidence>
<keyword evidence="5" id="KW-0325">Glycoprotein</keyword>
<evidence type="ECO:0000256" key="1">
    <source>
        <dbReference type="ARBA" id="ARBA00004613"/>
    </source>
</evidence>
<dbReference type="PANTHER" id="PTHR13234">
    <property type="entry name" value="GAMMA-INTERFERON INDUCIBLE LYSOSOMAL THIOL REDUCTASE GILT"/>
    <property type="match status" value="1"/>
</dbReference>
<evidence type="ECO:0000313" key="7">
    <source>
        <dbReference type="EMBL" id="KAJ1920438.1"/>
    </source>
</evidence>
<dbReference type="OrthoDB" id="958254at2759"/>
<keyword evidence="6" id="KW-1133">Transmembrane helix</keyword>
<dbReference type="GO" id="GO:0016671">
    <property type="term" value="F:oxidoreductase activity, acting on a sulfur group of donors, disulfide as acceptor"/>
    <property type="evidence" value="ECO:0007669"/>
    <property type="project" value="InterPro"/>
</dbReference>
<keyword evidence="6" id="KW-0812">Transmembrane</keyword>
<dbReference type="PANTHER" id="PTHR13234:SF8">
    <property type="entry name" value="GAMMA-INTERFERON-INDUCIBLE LYSOSOMAL THIOL REDUCTASE"/>
    <property type="match status" value="1"/>
</dbReference>
<evidence type="ECO:0000313" key="8">
    <source>
        <dbReference type="Proteomes" id="UP001150538"/>
    </source>
</evidence>
<reference evidence="7" key="1">
    <citation type="submission" date="2022-07" db="EMBL/GenBank/DDBJ databases">
        <title>Phylogenomic reconstructions and comparative analyses of Kickxellomycotina fungi.</title>
        <authorList>
            <person name="Reynolds N.K."/>
            <person name="Stajich J.E."/>
            <person name="Barry K."/>
            <person name="Grigoriev I.V."/>
            <person name="Crous P."/>
            <person name="Smith M.E."/>
        </authorList>
    </citation>
    <scope>NUCLEOTIDE SEQUENCE</scope>
    <source>
        <strain evidence="7">NBRC 100468</strain>
    </source>
</reference>
<feature type="transmembrane region" description="Helical" evidence="6">
    <location>
        <begin position="41"/>
        <end position="62"/>
    </location>
</feature>
<sequence length="287" mass="31955">MKHFDATASLQATSLLEKPVLNSGAADSRSPALHRGRLHVWFTRVLLSMVLVTTVVVLICLVPEHKPQLLRQTSPALMMANVIKRQKRNSVKPVDVDLFVMSRCPDAQLVEREFNTIVDDVGPILNIKQHFIGTVNATAEYGVECKHGDSECKGNIEQLCAHSLHKNELNVWWRFVSCLNTSPALIGKSEQLTLLCASQAGVDEDKLLQCRDSEEGRELLKKSATEAQEQGIKTSATVFINGKLRCVEDSGWRECQGGHLIEDFERDICRAYGDKPTAPFACQRFIA</sequence>
<name>A0A9W8A3R2_9FUNG</name>
<keyword evidence="4" id="KW-0732">Signal</keyword>
<dbReference type="Proteomes" id="UP001150538">
    <property type="component" value="Unassembled WGS sequence"/>
</dbReference>
<dbReference type="AlphaFoldDB" id="A0A9W8A3R2"/>
<comment type="similarity">
    <text evidence="2">Belongs to the GILT family.</text>
</comment>
<evidence type="ECO:0000256" key="4">
    <source>
        <dbReference type="ARBA" id="ARBA00022729"/>
    </source>
</evidence>
<evidence type="ECO:0000256" key="2">
    <source>
        <dbReference type="ARBA" id="ARBA00005679"/>
    </source>
</evidence>
<dbReference type="InterPro" id="IPR036249">
    <property type="entry name" value="Thioredoxin-like_sf"/>
</dbReference>
<dbReference type="InterPro" id="IPR004911">
    <property type="entry name" value="Interferon-induced_GILT"/>
</dbReference>